<gene>
    <name evidence="1" type="ORF">SB48_HM08orf01927</name>
</gene>
<sequence length="57" mass="6834">MNKKSDEIWKQWHFPLFNHYNSQGPQMKRLQHRIFHAVLLNRFPKKAAGQAGMVTRD</sequence>
<proteinExistence type="predicted"/>
<dbReference type="AlphaFoldDB" id="A0AAN0T3E8"/>
<reference evidence="2" key="1">
    <citation type="submission" date="2015-01" db="EMBL/GenBank/DDBJ databases">
        <title>Comparative genome analysis of Bacillus coagulans HM-08, Clostridium butyricum HM-68, Bacillus subtilis HM-66 and Bacillus paralicheniformis BL-09.</title>
        <authorList>
            <person name="Zhang H."/>
        </authorList>
    </citation>
    <scope>NUCLEOTIDE SEQUENCE [LARGE SCALE GENOMIC DNA]</scope>
    <source>
        <strain evidence="2">HM-08</strain>
    </source>
</reference>
<protein>
    <submittedName>
        <fullName evidence="1">Uncharacterized protein</fullName>
    </submittedName>
</protein>
<dbReference type="EMBL" id="CP010525">
    <property type="protein sequence ID" value="AJO22037.1"/>
    <property type="molecule type" value="Genomic_DNA"/>
</dbReference>
<name>A0AAN0T3E8_HEYCO</name>
<evidence type="ECO:0000313" key="2">
    <source>
        <dbReference type="Proteomes" id="UP000032024"/>
    </source>
</evidence>
<organism evidence="1 2">
    <name type="scientific">Heyndrickxia coagulans</name>
    <name type="common">Weizmannia coagulans</name>
    <dbReference type="NCBI Taxonomy" id="1398"/>
    <lineage>
        <taxon>Bacteria</taxon>
        <taxon>Bacillati</taxon>
        <taxon>Bacillota</taxon>
        <taxon>Bacilli</taxon>
        <taxon>Bacillales</taxon>
        <taxon>Bacillaceae</taxon>
        <taxon>Heyndrickxia</taxon>
    </lineage>
</organism>
<dbReference type="Proteomes" id="UP000032024">
    <property type="component" value="Chromosome"/>
</dbReference>
<accession>A0AAN0T3E8</accession>
<evidence type="ECO:0000313" key="1">
    <source>
        <dbReference type="EMBL" id="AJO22037.1"/>
    </source>
</evidence>
<keyword evidence="2" id="KW-1185">Reference proteome</keyword>